<dbReference type="Pfam" id="PF01871">
    <property type="entry name" value="AMMECR1"/>
    <property type="match status" value="1"/>
</dbReference>
<dbReference type="InterPro" id="IPR036071">
    <property type="entry name" value="AMMECR1_dom_sf"/>
</dbReference>
<proteinExistence type="predicted"/>
<dbReference type="Gene3D" id="3.30.700.20">
    <property type="entry name" value="Hypothetical protein ph0010, domain 1"/>
    <property type="match status" value="1"/>
</dbReference>
<name>A0A520XH73_9DELT</name>
<sequence>MKNYDLTENEKSVLLKIARRSIEDSFNRSRDLYINSKDLISSLTDNLKADAGVFVTLKTKGEQLRGCIGNFNFNIPVYQNVYNMAKEAAFSDPRFMPLNDVELKNVKIEISVLTPLQKIDDLEKIEIGKHGLYIIKNGRHGVLLPQVATENGMDRQQFLEAVSMKAGLPSDAYKQGAEILIFSAIVFGEN</sequence>
<feature type="domain" description="AMMECR1" evidence="1">
    <location>
        <begin position="9"/>
        <end position="190"/>
    </location>
</feature>
<evidence type="ECO:0000313" key="3">
    <source>
        <dbReference type="Proteomes" id="UP000322454"/>
    </source>
</evidence>
<comment type="caution">
    <text evidence="2">The sequence shown here is derived from an EMBL/GenBank/DDBJ whole genome shotgun (WGS) entry which is preliminary data.</text>
</comment>
<dbReference type="AlphaFoldDB" id="A0A520XH73"/>
<dbReference type="NCBIfam" id="TIGR04335">
    <property type="entry name" value="AmmeMemoSam_A"/>
    <property type="match status" value="1"/>
</dbReference>
<dbReference type="PANTHER" id="PTHR13016">
    <property type="entry name" value="AMMECR1 HOMOLOG"/>
    <property type="match status" value="1"/>
</dbReference>
<dbReference type="InterPro" id="IPR027485">
    <property type="entry name" value="AMMECR1_N"/>
</dbReference>
<reference evidence="2 3" key="1">
    <citation type="submission" date="2019-01" db="EMBL/GenBank/DDBJ databases">
        <title>Insights into ecological role of a new deltaproteobacterial order Candidatus Sinidesulfobacterales (Sva0485) by metagenomics and metatranscriptomics.</title>
        <authorList>
            <person name="Tan S."/>
            <person name="Liu J."/>
            <person name="Fang Y."/>
            <person name="Hedlund B."/>
            <person name="Lian Z.-H."/>
            <person name="Huang L.-Y."/>
            <person name="Li J.-T."/>
            <person name="Huang L.-N."/>
            <person name="Li W.-J."/>
            <person name="Jiang H.-C."/>
            <person name="Dong H.-L."/>
            <person name="Shu W.-S."/>
        </authorList>
    </citation>
    <scope>NUCLEOTIDE SEQUENCE [LARGE SCALE GENOMIC DNA]</scope>
    <source>
        <strain evidence="2">AP4</strain>
    </source>
</reference>
<evidence type="ECO:0000259" key="1">
    <source>
        <dbReference type="PROSITE" id="PS51112"/>
    </source>
</evidence>
<dbReference type="EMBL" id="SHMQ01000001">
    <property type="protein sequence ID" value="RZV40548.1"/>
    <property type="molecule type" value="Genomic_DNA"/>
</dbReference>
<accession>A0A520XH73</accession>
<dbReference type="InterPro" id="IPR023473">
    <property type="entry name" value="AMMECR1"/>
</dbReference>
<dbReference type="InterPro" id="IPR027623">
    <property type="entry name" value="AmmeMemoSam_A"/>
</dbReference>
<gene>
    <name evidence="2" type="primary">amrA</name>
    <name evidence="2" type="ORF">EVJ48_01115</name>
</gene>
<dbReference type="PANTHER" id="PTHR13016:SF0">
    <property type="entry name" value="AMME SYNDROME CANDIDATE GENE 1 PROTEIN"/>
    <property type="match status" value="1"/>
</dbReference>
<evidence type="ECO:0000313" key="2">
    <source>
        <dbReference type="EMBL" id="RZV40548.1"/>
    </source>
</evidence>
<dbReference type="Gene3D" id="3.30.1490.150">
    <property type="entry name" value="Hypothetical protein ph0010, domain 2"/>
    <property type="match status" value="1"/>
</dbReference>
<dbReference type="PROSITE" id="PS51112">
    <property type="entry name" value="AMMECR1"/>
    <property type="match status" value="1"/>
</dbReference>
<organism evidence="2 3">
    <name type="scientific">Candidatus Acidulodesulfobacterium acidiphilum</name>
    <dbReference type="NCBI Taxonomy" id="2597224"/>
    <lineage>
        <taxon>Bacteria</taxon>
        <taxon>Deltaproteobacteria</taxon>
        <taxon>Candidatus Acidulodesulfobacterales</taxon>
        <taxon>Candidatus Acidulodesulfobacterium</taxon>
    </lineage>
</organism>
<protein>
    <submittedName>
        <fullName evidence="2">AmmeMemoRadiSam system protein A</fullName>
    </submittedName>
</protein>
<dbReference type="SUPFAM" id="SSF143447">
    <property type="entry name" value="AMMECR1-like"/>
    <property type="match status" value="1"/>
</dbReference>
<dbReference type="NCBIfam" id="TIGR00296">
    <property type="entry name" value="TIGR00296 family protein"/>
    <property type="match status" value="1"/>
</dbReference>
<dbReference type="InterPro" id="IPR002733">
    <property type="entry name" value="AMMECR1_domain"/>
</dbReference>
<dbReference type="Proteomes" id="UP000322454">
    <property type="component" value="Unassembled WGS sequence"/>
</dbReference>